<dbReference type="PANTHER" id="PTHR24148">
    <property type="entry name" value="ANKYRIN REPEAT DOMAIN-CONTAINING PROTEIN 39 HOMOLOG-RELATED"/>
    <property type="match status" value="1"/>
</dbReference>
<evidence type="ECO:0000313" key="4">
    <source>
        <dbReference type="Proteomes" id="UP001194746"/>
    </source>
</evidence>
<dbReference type="AlphaFoldDB" id="A0AAD4CRK6"/>
<protein>
    <recommendedName>
        <fullName evidence="2">Heterokaryon incompatibility domain-containing protein</fullName>
    </recommendedName>
</protein>
<accession>A0AAD4CRK6</accession>
<organism evidence="3 4">
    <name type="scientific">Aspergillus nanangensis</name>
    <dbReference type="NCBI Taxonomy" id="2582783"/>
    <lineage>
        <taxon>Eukaryota</taxon>
        <taxon>Fungi</taxon>
        <taxon>Dikarya</taxon>
        <taxon>Ascomycota</taxon>
        <taxon>Pezizomycotina</taxon>
        <taxon>Eurotiomycetes</taxon>
        <taxon>Eurotiomycetidae</taxon>
        <taxon>Eurotiales</taxon>
        <taxon>Aspergillaceae</taxon>
        <taxon>Aspergillus</taxon>
        <taxon>Aspergillus subgen. Circumdati</taxon>
    </lineage>
</organism>
<evidence type="ECO:0000313" key="3">
    <source>
        <dbReference type="EMBL" id="KAF9891424.1"/>
    </source>
</evidence>
<dbReference type="Proteomes" id="UP001194746">
    <property type="component" value="Unassembled WGS sequence"/>
</dbReference>
<feature type="domain" description="Heterokaryon incompatibility" evidence="2">
    <location>
        <begin position="116"/>
        <end position="285"/>
    </location>
</feature>
<comment type="caution">
    <text evidence="3">The sequence shown here is derived from an EMBL/GenBank/DDBJ whole genome shotgun (WGS) entry which is preliminary data.</text>
</comment>
<dbReference type="PANTHER" id="PTHR24148:SF73">
    <property type="entry name" value="HET DOMAIN PROTEIN (AFU_ORTHOLOGUE AFUA_8G01020)"/>
    <property type="match status" value="1"/>
</dbReference>
<dbReference type="Pfam" id="PF06985">
    <property type="entry name" value="HET"/>
    <property type="match status" value="1"/>
</dbReference>
<proteinExistence type="predicted"/>
<dbReference type="InterPro" id="IPR010730">
    <property type="entry name" value="HET"/>
</dbReference>
<reference evidence="3" key="1">
    <citation type="journal article" date="2019" name="Beilstein J. Org. Chem.">
        <title>Nanangenines: drimane sesquiterpenoids as the dominant metabolite cohort of a novel Australian fungus, Aspergillus nanangensis.</title>
        <authorList>
            <person name="Lacey H.J."/>
            <person name="Gilchrist C.L.M."/>
            <person name="Crombie A."/>
            <person name="Kalaitzis J.A."/>
            <person name="Vuong D."/>
            <person name="Rutledge P.J."/>
            <person name="Turner P."/>
            <person name="Pitt J.I."/>
            <person name="Lacey E."/>
            <person name="Chooi Y.H."/>
            <person name="Piggott A.M."/>
        </authorList>
    </citation>
    <scope>NUCLEOTIDE SEQUENCE</scope>
    <source>
        <strain evidence="3">MST-FP2251</strain>
    </source>
</reference>
<feature type="compositionally biased region" description="Basic and acidic residues" evidence="1">
    <location>
        <begin position="678"/>
        <end position="688"/>
    </location>
</feature>
<gene>
    <name evidence="3" type="ORF">FE257_004280</name>
</gene>
<evidence type="ECO:0000259" key="2">
    <source>
        <dbReference type="Pfam" id="PF06985"/>
    </source>
</evidence>
<evidence type="ECO:0000256" key="1">
    <source>
        <dbReference type="SAM" id="MobiDB-lite"/>
    </source>
</evidence>
<dbReference type="InterPro" id="IPR052895">
    <property type="entry name" value="HetReg/Transcr_Mod"/>
</dbReference>
<feature type="region of interest" description="Disordered" evidence="1">
    <location>
        <begin position="678"/>
        <end position="697"/>
    </location>
</feature>
<name>A0AAD4CRK6_ASPNN</name>
<keyword evidence="4" id="KW-1185">Reference proteome</keyword>
<sequence>MASNRSYYQYTPLHRSGDEIRLIDLHPGEFSDEIWLTIRHTSLPHQQQVSQRKLSLDELRASVPQDWEVYDGLEGRTFFYWEDGPDKWVCTWKHPDPDIASDLYEFQTIGPRTISYEAVSYTWGSTQTEKTPVYIVPVMSEDSNDITPLVQELRIGENLANALRHLRYGDKPRTLWVDAICINQADVSEKEGQVKRISTIFKEADQVVVWLGLASSDSSEAIEALDYIGKQVVITTDKWTFTSPEAVEIEWCYSNFVIPYAIEIWQAINSLLHRAWFNRVWVVQEIQLSTTAVLQCGFDVVSWTHFRRALVLLFNKQAACPGLSRQRVHFLQRLVDTVHAITPIYQTFHLTDGRDCMDPRDLIYGVLGLFPQDFRVKVNPQYSLSVGGVYTSFVRSHIQHVHRLELLRDCQLDGRTLDAPTWVPDYANKRNALYPIEWQFCSGYSGCAIICKEPDILDVIGVYSATVRTVEGPIPNYRHSNATFQDSLRAIEALLDIGFAAEDAGGDEHGDIFARTLSGNYLKDRFPDRVVATLEEWKKSIHGPDRFTDTVTNEETLTFQQEYALRLLLGRVYFTTDEGYIGLGPPGAQPDDIIVCLLGCNSPMLLRKAPQVGFLVVGECFVHELNDAKGILGLLPVPWQVQGFTEASDRYGVYRYFNTETKVLVDRDPRILAAPENCDRDSAAETGHDSVAPQPMLDKTTGGFSRLYPEMTVEALKACGVALRWFPLV</sequence>
<reference evidence="3" key="2">
    <citation type="submission" date="2020-02" db="EMBL/GenBank/DDBJ databases">
        <authorList>
            <person name="Gilchrist C.L.M."/>
            <person name="Chooi Y.-H."/>
        </authorList>
    </citation>
    <scope>NUCLEOTIDE SEQUENCE</scope>
    <source>
        <strain evidence="3">MST-FP2251</strain>
    </source>
</reference>
<dbReference type="EMBL" id="VCAU01000019">
    <property type="protein sequence ID" value="KAF9891424.1"/>
    <property type="molecule type" value="Genomic_DNA"/>
</dbReference>